<feature type="non-terminal residue" evidence="1">
    <location>
        <position position="1"/>
    </location>
</feature>
<dbReference type="AlphaFoldDB" id="A0A816WZU7"/>
<dbReference type="EMBL" id="CAJNRG010012514">
    <property type="protein sequence ID" value="CAF2140714.1"/>
    <property type="molecule type" value="Genomic_DNA"/>
</dbReference>
<gene>
    <name evidence="1" type="ORF">XDN619_LOCUS26678</name>
</gene>
<reference evidence="1" key="1">
    <citation type="submission" date="2021-02" db="EMBL/GenBank/DDBJ databases">
        <authorList>
            <person name="Nowell W R."/>
        </authorList>
    </citation>
    <scope>NUCLEOTIDE SEQUENCE</scope>
</reference>
<organism evidence="1 2">
    <name type="scientific">Rotaria magnacalcarata</name>
    <dbReference type="NCBI Taxonomy" id="392030"/>
    <lineage>
        <taxon>Eukaryota</taxon>
        <taxon>Metazoa</taxon>
        <taxon>Spiralia</taxon>
        <taxon>Gnathifera</taxon>
        <taxon>Rotifera</taxon>
        <taxon>Eurotatoria</taxon>
        <taxon>Bdelloidea</taxon>
        <taxon>Philodinida</taxon>
        <taxon>Philodinidae</taxon>
        <taxon>Rotaria</taxon>
    </lineage>
</organism>
<proteinExistence type="predicted"/>
<name>A0A816WZU7_9BILA</name>
<comment type="caution">
    <text evidence="1">The sequence shown here is derived from an EMBL/GenBank/DDBJ whole genome shotgun (WGS) entry which is preliminary data.</text>
</comment>
<evidence type="ECO:0000313" key="1">
    <source>
        <dbReference type="EMBL" id="CAF2140714.1"/>
    </source>
</evidence>
<dbReference type="Proteomes" id="UP000663887">
    <property type="component" value="Unassembled WGS sequence"/>
</dbReference>
<accession>A0A816WZU7</accession>
<evidence type="ECO:0000313" key="2">
    <source>
        <dbReference type="Proteomes" id="UP000663887"/>
    </source>
</evidence>
<sequence>KTLLVSNMETNRENQQPEVKVDQYSSFDQFNWLDNTELIWYDKTDELFRHASFIRILRRRLYQHVEMFDDLEKCENYIRTSQHHRIFLITSLEEGQYIIPNIHDLSQLYSAYIYNATKTNQLWTEKYSKVYTMPYPDTLYHEN</sequence>
<protein>
    <submittedName>
        <fullName evidence="1">Uncharacterized protein</fullName>
    </submittedName>
</protein>